<keyword evidence="2" id="KW-1185">Reference proteome</keyword>
<evidence type="ECO:0000313" key="1">
    <source>
        <dbReference type="EMBL" id="MBM6858082.1"/>
    </source>
</evidence>
<organism evidence="1 2">
    <name type="scientific">Caecibacteroides pullorum</name>
    <dbReference type="NCBI Taxonomy" id="2725562"/>
    <lineage>
        <taxon>Bacteria</taxon>
        <taxon>Pseudomonadati</taxon>
        <taxon>Bacteroidota</taxon>
        <taxon>Bacteroidia</taxon>
        <taxon>Bacteroidales</taxon>
        <taxon>Bacteroidaceae</taxon>
        <taxon>Caecibacteroides</taxon>
    </lineage>
</organism>
<dbReference type="EMBL" id="JACJMO010000017">
    <property type="protein sequence ID" value="MBM6858082.1"/>
    <property type="molecule type" value="Genomic_DNA"/>
</dbReference>
<reference evidence="1 2" key="1">
    <citation type="journal article" date="2021" name="Sci. Rep.">
        <title>The distribution of antibiotic resistance genes in chicken gut microbiota commensals.</title>
        <authorList>
            <person name="Juricova H."/>
            <person name="Matiasovicova J."/>
            <person name="Kubasova T."/>
            <person name="Cejkova D."/>
            <person name="Rychlik I."/>
        </authorList>
    </citation>
    <scope>NUCLEOTIDE SEQUENCE [LARGE SCALE GENOMIC DNA]</scope>
    <source>
        <strain evidence="1 2">An421</strain>
    </source>
</reference>
<evidence type="ECO:0000313" key="2">
    <source>
        <dbReference type="Proteomes" id="UP000698924"/>
    </source>
</evidence>
<protein>
    <submittedName>
        <fullName evidence="1">Uncharacterized protein</fullName>
    </submittedName>
</protein>
<sequence length="432" mass="49345">MEFVKQFLVPKLRELQMYMVKFAKQFLVPKWHELQKYMVVFKERMTMKRMVVMCLLLVAVVCGILALARGDGKQDWEKEPYPFEIEKHVGYLLLGAGTYWSANSILPVTVVDGKGHEFDIQWGISVSSSDDFSFSMGWSPIELDLSDEYNNDDYDDSYVLIEFSNGQKYSLGLEFSPYEINTGLEFYTSDSEYEEADFISMCRSYDITSVRCFYCWNSTSSSEKCSDSKELEALKIRFKDFNSAATINTMLNSIEKRSGSDFAEFGKVLTKGSSSSDLSEKSISSDSDDDEEKIDSVLVEKSIVIKSVETQHNVVQNGQKGMNIIVNYNVEGMKGKTGDLNAYFYFEDGTPLKDGNKSSVPCYGTYGGSVVVGKQFTPRYDDVAMSSTLFMPYDELHLRKGKFSLKYYCAIFDDEMKQQATSDWRYFTFTRQ</sequence>
<name>A0AA40ZUF8_9BACT</name>
<accession>A0AA40ZUF8</accession>
<proteinExistence type="predicted"/>
<dbReference type="Proteomes" id="UP000698924">
    <property type="component" value="Unassembled WGS sequence"/>
</dbReference>
<gene>
    <name evidence="1" type="ORF">H6D15_10805</name>
</gene>
<dbReference type="AlphaFoldDB" id="A0AA40ZUF8"/>
<comment type="caution">
    <text evidence="1">The sequence shown here is derived from an EMBL/GenBank/DDBJ whole genome shotgun (WGS) entry which is preliminary data.</text>
</comment>
<dbReference type="RefSeq" id="WP_204972379.1">
    <property type="nucleotide sequence ID" value="NZ_JAAZTS010000017.1"/>
</dbReference>